<dbReference type="EC" id="3.4.11.4" evidence="9"/>
<dbReference type="PIRSF" id="PIRSF037215">
    <property type="entry name" value="Peptidase_M20B"/>
    <property type="match status" value="1"/>
</dbReference>
<dbReference type="NCBIfam" id="NF009920">
    <property type="entry name" value="PRK13381.1"/>
    <property type="match status" value="1"/>
</dbReference>
<feature type="binding site" evidence="11">
    <location>
        <position position="83"/>
    </location>
    <ligand>
        <name>Zn(2+)</name>
        <dbReference type="ChEBI" id="CHEBI:29105"/>
        <label>1</label>
    </ligand>
</feature>
<comment type="cofactor">
    <cofactor evidence="11">
        <name>Zn(2+)</name>
        <dbReference type="ChEBI" id="CHEBI:29105"/>
    </cofactor>
    <text evidence="11">Binds 2 Zn(2+) ions per subunit.</text>
</comment>
<feature type="active site" evidence="10">
    <location>
        <position position="85"/>
    </location>
</feature>
<dbReference type="InterPro" id="IPR011650">
    <property type="entry name" value="Peptidase_M20_dimer"/>
</dbReference>
<evidence type="ECO:0000313" key="14">
    <source>
        <dbReference type="Proteomes" id="UP000286848"/>
    </source>
</evidence>
<dbReference type="InterPro" id="IPR002933">
    <property type="entry name" value="Peptidase_M20"/>
</dbReference>
<dbReference type="Pfam" id="PF07687">
    <property type="entry name" value="M20_dimer"/>
    <property type="match status" value="1"/>
</dbReference>
<dbReference type="PANTHER" id="PTHR42994">
    <property type="entry name" value="PEPTIDASE T"/>
    <property type="match status" value="1"/>
</dbReference>
<dbReference type="AlphaFoldDB" id="A0A401ITE5"/>
<dbReference type="InterPro" id="IPR001261">
    <property type="entry name" value="ArgE/DapE_CS"/>
</dbReference>
<feature type="binding site" evidence="11">
    <location>
        <position position="145"/>
    </location>
    <ligand>
        <name>Zn(2+)</name>
        <dbReference type="ChEBI" id="CHEBI:29105"/>
        <label>1</label>
    </ligand>
</feature>
<dbReference type="GO" id="GO:0045148">
    <property type="term" value="F:tripeptide aminopeptidase activity"/>
    <property type="evidence" value="ECO:0007669"/>
    <property type="project" value="UniProtKB-UniRule"/>
</dbReference>
<keyword evidence="4" id="KW-0645">Protease</keyword>
<evidence type="ECO:0000256" key="9">
    <source>
        <dbReference type="NCBIfam" id="TIGR01882"/>
    </source>
</evidence>
<comment type="similarity">
    <text evidence="2">Belongs to the peptidase M20B family.</text>
</comment>
<dbReference type="PROSITE" id="PS00759">
    <property type="entry name" value="ARGE_DAPE_CPG2_2"/>
    <property type="match status" value="1"/>
</dbReference>
<dbReference type="NCBIfam" id="TIGR01882">
    <property type="entry name" value="peptidase-T"/>
    <property type="match status" value="1"/>
</dbReference>
<dbReference type="Proteomes" id="UP000286848">
    <property type="component" value="Unassembled WGS sequence"/>
</dbReference>
<keyword evidence="7 11" id="KW-0862">Zinc</keyword>
<keyword evidence="3" id="KW-0031">Aminopeptidase</keyword>
<dbReference type="GO" id="GO:0008237">
    <property type="term" value="F:metallopeptidase activity"/>
    <property type="evidence" value="ECO:0007669"/>
    <property type="project" value="UniProtKB-KW"/>
</dbReference>
<dbReference type="InterPro" id="IPR010161">
    <property type="entry name" value="Peptidase_M20B"/>
</dbReference>
<feature type="domain" description="Peptidase M20 dimerisation" evidence="12">
    <location>
        <begin position="211"/>
        <end position="303"/>
    </location>
</feature>
<comment type="catalytic activity">
    <reaction evidence="1">
        <text>Release of the N-terminal residue from a tripeptide.</text>
        <dbReference type="EC" id="3.4.11.4"/>
    </reaction>
</comment>
<dbReference type="GO" id="GO:0006518">
    <property type="term" value="P:peptide metabolic process"/>
    <property type="evidence" value="ECO:0007669"/>
    <property type="project" value="InterPro"/>
</dbReference>
<feature type="binding site" evidence="11">
    <location>
        <position position="202"/>
    </location>
    <ligand>
        <name>Zn(2+)</name>
        <dbReference type="ChEBI" id="CHEBI:29105"/>
        <label>1</label>
    </ligand>
</feature>
<keyword evidence="6" id="KW-0378">Hydrolase</keyword>
<keyword evidence="8" id="KW-0482">Metalloprotease</keyword>
<evidence type="ECO:0000313" key="13">
    <source>
        <dbReference type="EMBL" id="GBG94820.1"/>
    </source>
</evidence>
<dbReference type="PROSITE" id="PS00758">
    <property type="entry name" value="ARGE_DAPE_CPG2_1"/>
    <property type="match status" value="1"/>
</dbReference>
<dbReference type="GO" id="GO:0008270">
    <property type="term" value="F:zinc ion binding"/>
    <property type="evidence" value="ECO:0007669"/>
    <property type="project" value="InterPro"/>
</dbReference>
<evidence type="ECO:0000256" key="1">
    <source>
        <dbReference type="ARBA" id="ARBA00000870"/>
    </source>
</evidence>
<dbReference type="PANTHER" id="PTHR42994:SF2">
    <property type="entry name" value="PEPTIDASE"/>
    <property type="match status" value="1"/>
</dbReference>
<feature type="active site" description="Proton acceptor" evidence="10">
    <location>
        <position position="179"/>
    </location>
</feature>
<dbReference type="Pfam" id="PF01546">
    <property type="entry name" value="Peptidase_M20"/>
    <property type="match status" value="1"/>
</dbReference>
<feature type="binding site" evidence="11">
    <location>
        <position position="384"/>
    </location>
    <ligand>
        <name>Zn(2+)</name>
        <dbReference type="ChEBI" id="CHEBI:29105"/>
        <label>2</label>
    </ligand>
</feature>
<gene>
    <name evidence="13" type="primary">pepT</name>
    <name evidence="13" type="ORF">LFYK43_12790</name>
</gene>
<dbReference type="InterPro" id="IPR036264">
    <property type="entry name" value="Bact_exopeptidase_dim_dom"/>
</dbReference>
<comment type="caution">
    <text evidence="13">The sequence shown here is derived from an EMBL/GenBank/DDBJ whole genome shotgun (WGS) entry which is preliminary data.</text>
</comment>
<dbReference type="GO" id="GO:0006508">
    <property type="term" value="P:proteolysis"/>
    <property type="evidence" value="ECO:0007669"/>
    <property type="project" value="UniProtKB-UniRule"/>
</dbReference>
<dbReference type="OrthoDB" id="9804934at2"/>
<organism evidence="13 14">
    <name type="scientific">Ligilactobacillus salitolerans</name>
    <dbReference type="NCBI Taxonomy" id="1808352"/>
    <lineage>
        <taxon>Bacteria</taxon>
        <taxon>Bacillati</taxon>
        <taxon>Bacillota</taxon>
        <taxon>Bacilli</taxon>
        <taxon>Lactobacillales</taxon>
        <taxon>Lactobacillaceae</taxon>
        <taxon>Ligilactobacillus</taxon>
    </lineage>
</organism>
<evidence type="ECO:0000256" key="6">
    <source>
        <dbReference type="ARBA" id="ARBA00022801"/>
    </source>
</evidence>
<sequence>MTEIDPDFIETKFIEYCRYNTRSDASSQEVPSTPGQVKLAKQVVQDLAKLGLKSWYNAANGYALGFLAGNSSADVSAIGFFAHLDTADYPAEGVAPQVHPDYDGQDVVLNAAKEIVLRTAEFPELRKLQGQRLITTDGTTLLGADDKAGVAGLFGALKALVDQPELKHGPIYVAFGPDEEIGQGAKRFDAGEFPVEFAYTLDNGQPGDIEYETFNAAQAVVEFTGTAVHPGDAYGLMVNAASLANEFAAALPRDEVPEKSQGKEGFIMLVKQSGTVDQAELQFIIRDFDEQLFAQKKQFLTDLTAKFNARFDQPRVKLTLKEQYANIGTAIKQNPYIVNLALDTYRKLGLTPNITPFRGGTDGNFLTAKGIPAPNLFNAGSNFHGKYEYVTVEGMQVVAETVVTLCQEHVLQTGQRNEQPLA</sequence>
<evidence type="ECO:0000256" key="8">
    <source>
        <dbReference type="ARBA" id="ARBA00023049"/>
    </source>
</evidence>
<dbReference type="Gene3D" id="3.30.70.360">
    <property type="match status" value="1"/>
</dbReference>
<feature type="binding site" evidence="11">
    <location>
        <position position="180"/>
    </location>
    <ligand>
        <name>Zn(2+)</name>
        <dbReference type="ChEBI" id="CHEBI:29105"/>
        <label>2</label>
    </ligand>
</feature>
<name>A0A401ITE5_9LACO</name>
<dbReference type="CDD" id="cd03892">
    <property type="entry name" value="M20_peptT"/>
    <property type="match status" value="1"/>
</dbReference>
<evidence type="ECO:0000259" key="12">
    <source>
        <dbReference type="Pfam" id="PF07687"/>
    </source>
</evidence>
<dbReference type="Gene3D" id="3.40.630.10">
    <property type="entry name" value="Zn peptidases"/>
    <property type="match status" value="1"/>
</dbReference>
<evidence type="ECO:0000256" key="10">
    <source>
        <dbReference type="PIRSR" id="PIRSR037215-1"/>
    </source>
</evidence>
<dbReference type="SUPFAM" id="SSF53187">
    <property type="entry name" value="Zn-dependent exopeptidases"/>
    <property type="match status" value="1"/>
</dbReference>
<evidence type="ECO:0000256" key="7">
    <source>
        <dbReference type="ARBA" id="ARBA00022833"/>
    </source>
</evidence>
<dbReference type="RefSeq" id="WP_124976582.1">
    <property type="nucleotide sequence ID" value="NZ_BFFP01000019.1"/>
</dbReference>
<accession>A0A401ITE5</accession>
<reference evidence="13 14" key="1">
    <citation type="journal article" date="2019" name="Int. J. Syst. Evol. Microbiol.">
        <title>Lactobacillus salitolerans sp. nov., a novel lactic acid bacterium isolated from spent mushroom substrates.</title>
        <authorList>
            <person name="Tohno M."/>
            <person name="Tanizawa Y."/>
            <person name="Kojima Y."/>
            <person name="Sakamoto M."/>
            <person name="Nakamura Y."/>
            <person name="Ohkuma M."/>
            <person name="Kobayashi H."/>
        </authorList>
    </citation>
    <scope>NUCLEOTIDE SEQUENCE [LARGE SCALE GENOMIC DNA]</scope>
    <source>
        <strain evidence="13 14">YK43</strain>
    </source>
</reference>
<proteinExistence type="inferred from homology"/>
<evidence type="ECO:0000256" key="4">
    <source>
        <dbReference type="ARBA" id="ARBA00022670"/>
    </source>
</evidence>
<evidence type="ECO:0000256" key="11">
    <source>
        <dbReference type="PIRSR" id="PIRSR037215-2"/>
    </source>
</evidence>
<dbReference type="NCBIfam" id="NF003976">
    <property type="entry name" value="PRK05469.1"/>
    <property type="match status" value="1"/>
</dbReference>
<dbReference type="EMBL" id="BFFP01000019">
    <property type="protein sequence ID" value="GBG94820.1"/>
    <property type="molecule type" value="Genomic_DNA"/>
</dbReference>
<evidence type="ECO:0000256" key="2">
    <source>
        <dbReference type="ARBA" id="ARBA00009692"/>
    </source>
</evidence>
<feature type="binding site" evidence="11">
    <location>
        <position position="145"/>
    </location>
    <ligand>
        <name>Zn(2+)</name>
        <dbReference type="ChEBI" id="CHEBI:29105"/>
        <label>2</label>
    </ligand>
</feature>
<keyword evidence="5 11" id="KW-0479">Metal-binding</keyword>
<evidence type="ECO:0000256" key="3">
    <source>
        <dbReference type="ARBA" id="ARBA00022438"/>
    </source>
</evidence>
<keyword evidence="14" id="KW-1185">Reference proteome</keyword>
<dbReference type="SUPFAM" id="SSF55031">
    <property type="entry name" value="Bacterial exopeptidase dimerisation domain"/>
    <property type="match status" value="1"/>
</dbReference>
<protein>
    <recommendedName>
        <fullName evidence="9">Peptidase T</fullName>
        <ecNumber evidence="9">3.4.11.4</ecNumber>
    </recommendedName>
</protein>
<evidence type="ECO:0000256" key="5">
    <source>
        <dbReference type="ARBA" id="ARBA00022723"/>
    </source>
</evidence>